<dbReference type="RefSeq" id="WP_249285161.1">
    <property type="nucleotide sequence ID" value="NZ_JACRSO010000003.1"/>
</dbReference>
<sequence>MDLYKEILINILAQQEIHITFPSLQDDLNALVEMRCLTALREIRSVLDDPALDDETCFQRIEKIVAIFEKLGSDGGMRHDFG</sequence>
<proteinExistence type="predicted"/>
<evidence type="ECO:0000313" key="1">
    <source>
        <dbReference type="EMBL" id="MBC8529297.1"/>
    </source>
</evidence>
<accession>A0A926D0G1</accession>
<gene>
    <name evidence="1" type="ORF">H8699_07645</name>
</gene>
<evidence type="ECO:0000313" key="2">
    <source>
        <dbReference type="Proteomes" id="UP000654279"/>
    </source>
</evidence>
<name>A0A926D0G1_9FIRM</name>
<dbReference type="Proteomes" id="UP000654279">
    <property type="component" value="Unassembled WGS sequence"/>
</dbReference>
<keyword evidence="2" id="KW-1185">Reference proteome</keyword>
<dbReference type="EMBL" id="JACRSO010000003">
    <property type="protein sequence ID" value="MBC8529297.1"/>
    <property type="molecule type" value="Genomic_DNA"/>
</dbReference>
<comment type="caution">
    <text evidence="1">The sequence shown here is derived from an EMBL/GenBank/DDBJ whole genome shotgun (WGS) entry which is preliminary data.</text>
</comment>
<organism evidence="1 2">
    <name type="scientific">Luoshenia tenuis</name>
    <dbReference type="NCBI Taxonomy" id="2763654"/>
    <lineage>
        <taxon>Bacteria</taxon>
        <taxon>Bacillati</taxon>
        <taxon>Bacillota</taxon>
        <taxon>Clostridia</taxon>
        <taxon>Christensenellales</taxon>
        <taxon>Christensenellaceae</taxon>
        <taxon>Luoshenia</taxon>
    </lineage>
</organism>
<protein>
    <submittedName>
        <fullName evidence="1">Uncharacterized protein</fullName>
    </submittedName>
</protein>
<dbReference type="AlphaFoldDB" id="A0A926D0G1"/>
<reference evidence="1" key="1">
    <citation type="submission" date="2020-08" db="EMBL/GenBank/DDBJ databases">
        <title>Genome public.</title>
        <authorList>
            <person name="Liu C."/>
            <person name="Sun Q."/>
        </authorList>
    </citation>
    <scope>NUCLEOTIDE SEQUENCE</scope>
    <source>
        <strain evidence="1">NSJ-44</strain>
    </source>
</reference>